<dbReference type="Gene3D" id="3.40.830.10">
    <property type="entry name" value="LigB-like"/>
    <property type="match status" value="1"/>
</dbReference>
<dbReference type="RefSeq" id="WP_005998420.1">
    <property type="nucleotide sequence ID" value="NZ_AAEW02000003.1"/>
</dbReference>
<reference evidence="3" key="2">
    <citation type="submission" date="2006-05" db="EMBL/GenBank/DDBJ databases">
        <title>Sequencing of the draft genome and assembly of Desulfuromonas acetoxidans DSM 684.</title>
        <authorList>
            <consortium name="US DOE Joint Genome Institute (JGI-PGF)"/>
            <person name="Copeland A."/>
            <person name="Lucas S."/>
            <person name="Lapidus A."/>
            <person name="Barry K."/>
            <person name="Detter J.C."/>
            <person name="Glavina del Rio T."/>
            <person name="Hammon N."/>
            <person name="Israni S."/>
            <person name="Dalin E."/>
            <person name="Tice H."/>
            <person name="Bruce D."/>
            <person name="Pitluck S."/>
            <person name="Richardson P."/>
        </authorList>
    </citation>
    <scope>NUCLEOTIDE SEQUENCE [LARGE SCALE GENOMIC DNA]</scope>
    <source>
        <strain evidence="3">DSM 684</strain>
    </source>
</reference>
<dbReference type="HAMAP" id="MF_00055">
    <property type="entry name" value="MEMO1"/>
    <property type="match status" value="1"/>
</dbReference>
<dbReference type="InterPro" id="IPR002737">
    <property type="entry name" value="MEMO1_fam"/>
</dbReference>
<dbReference type="Pfam" id="PF01875">
    <property type="entry name" value="Memo"/>
    <property type="match status" value="1"/>
</dbReference>
<evidence type="ECO:0000313" key="4">
    <source>
        <dbReference type="Proteomes" id="UP000005695"/>
    </source>
</evidence>
<evidence type="ECO:0000256" key="1">
    <source>
        <dbReference type="ARBA" id="ARBA00006315"/>
    </source>
</evidence>
<name>Q1K2H0_DESA6</name>
<organism evidence="3 4">
    <name type="scientific">Desulfuromonas acetoxidans (strain DSM 684 / 11070)</name>
    <dbReference type="NCBI Taxonomy" id="281689"/>
    <lineage>
        <taxon>Bacteria</taxon>
        <taxon>Pseudomonadati</taxon>
        <taxon>Thermodesulfobacteriota</taxon>
        <taxon>Desulfuromonadia</taxon>
        <taxon>Desulfuromonadales</taxon>
        <taxon>Desulfuromonadaceae</taxon>
        <taxon>Desulfuromonas</taxon>
    </lineage>
</organism>
<dbReference type="PANTHER" id="PTHR11060">
    <property type="entry name" value="PROTEIN MEMO1"/>
    <property type="match status" value="1"/>
</dbReference>
<proteinExistence type="inferred from homology"/>
<evidence type="ECO:0000256" key="2">
    <source>
        <dbReference type="HAMAP-Rule" id="MF_00055"/>
    </source>
</evidence>
<dbReference type="Proteomes" id="UP000005695">
    <property type="component" value="Unassembled WGS sequence"/>
</dbReference>
<dbReference type="NCBIfam" id="TIGR04336">
    <property type="entry name" value="AmmeMemoSam_B"/>
    <property type="match status" value="1"/>
</dbReference>
<keyword evidence="4" id="KW-1185">Reference proteome</keyword>
<protein>
    <recommendedName>
        <fullName evidence="2">MEMO1 family protein Dace_2163</fullName>
    </recommendedName>
</protein>
<dbReference type="PANTHER" id="PTHR11060:SF0">
    <property type="entry name" value="PROTEIN MEMO1"/>
    <property type="match status" value="1"/>
</dbReference>
<evidence type="ECO:0000313" key="3">
    <source>
        <dbReference type="EMBL" id="EAT16911.1"/>
    </source>
</evidence>
<dbReference type="OrthoDB" id="9785549at2"/>
<dbReference type="CDD" id="cd07361">
    <property type="entry name" value="MEMO_like"/>
    <property type="match status" value="1"/>
</dbReference>
<comment type="caution">
    <text evidence="3">The sequence shown here is derived from an EMBL/GenBank/DDBJ whole genome shotgun (WGS) entry which is preliminary data.</text>
</comment>
<accession>Q1K2H0</accession>
<dbReference type="SUPFAM" id="SSF53213">
    <property type="entry name" value="LigB-like"/>
    <property type="match status" value="1"/>
</dbReference>
<comment type="similarity">
    <text evidence="1 2">Belongs to the MEMO1 family.</text>
</comment>
<reference evidence="3" key="1">
    <citation type="submission" date="2006-05" db="EMBL/GenBank/DDBJ databases">
        <title>Annotation of the draft genome assembly of Desulfuromonas acetoxidans DSM 684.</title>
        <authorList>
            <consortium name="US DOE Joint Genome Institute (JGI-ORNL)"/>
            <person name="Larimer F."/>
            <person name="Land M."/>
            <person name="Hauser L."/>
        </authorList>
    </citation>
    <scope>NUCLEOTIDE SEQUENCE [LARGE SCALE GENOMIC DNA]</scope>
    <source>
        <strain evidence="3">DSM 684</strain>
    </source>
</reference>
<dbReference type="AlphaFoldDB" id="Q1K2H0"/>
<dbReference type="EMBL" id="AAEW02000003">
    <property type="protein sequence ID" value="EAT16911.1"/>
    <property type="molecule type" value="Genomic_DNA"/>
</dbReference>
<gene>
    <name evidence="3" type="ORF">Dace_2163</name>
</gene>
<sequence>MIRQPAVSGQFYTDDPYELRQQVELFLTTDQPGKPAYGVMMPHAGYMYSGAIAGETLAGVDVPDTVLLLGPNHRGIGHPCALYSQGSWKTPLGEVPIAETMAQRLLDAVPHLTGEMQSHQGEHSLEVLLPFLQVKNPNLSIIPLMLGPLSFSILQQLGAGIGAVLKEDGGRVLIVASSDMTHYEPSSVARKKDQLALDALLQLDAEALYHQVKSERITMCGVCAAVLMVEICQALGAHHARLIRYGDSGDVSGDHSAVVGYAGVVVD</sequence>